<name>A0A8J5L988_ZINOF</name>
<accession>A0A8J5L988</accession>
<protein>
    <recommendedName>
        <fullName evidence="2">GIR1-like zinc ribbon domain-containing protein</fullName>
    </recommendedName>
</protein>
<dbReference type="InterPro" id="IPR056440">
    <property type="entry name" value="Zn-ribbon_GIR1"/>
</dbReference>
<evidence type="ECO:0000313" key="4">
    <source>
        <dbReference type="Proteomes" id="UP000734854"/>
    </source>
</evidence>
<feature type="compositionally biased region" description="Basic and acidic residues" evidence="1">
    <location>
        <begin position="207"/>
        <end position="216"/>
    </location>
</feature>
<dbReference type="EMBL" id="JACMSC010000008">
    <property type="protein sequence ID" value="KAG6509501.1"/>
    <property type="molecule type" value="Genomic_DNA"/>
</dbReference>
<evidence type="ECO:0000259" key="2">
    <source>
        <dbReference type="Pfam" id="PF24747"/>
    </source>
</evidence>
<feature type="domain" description="GIR1-like zinc ribbon" evidence="2">
    <location>
        <begin position="222"/>
        <end position="250"/>
    </location>
</feature>
<dbReference type="Pfam" id="PF24747">
    <property type="entry name" value="Zn-ribbon_GIR1"/>
    <property type="match status" value="1"/>
</dbReference>
<dbReference type="PANTHER" id="PTHR33177">
    <property type="entry name" value="PUTATIVE-RELATED"/>
    <property type="match status" value="1"/>
</dbReference>
<feature type="compositionally biased region" description="Basic and acidic residues" evidence="1">
    <location>
        <begin position="174"/>
        <end position="188"/>
    </location>
</feature>
<evidence type="ECO:0000313" key="3">
    <source>
        <dbReference type="EMBL" id="KAG6509501.1"/>
    </source>
</evidence>
<dbReference type="AlphaFoldDB" id="A0A8J5L988"/>
<feature type="region of interest" description="Disordered" evidence="1">
    <location>
        <begin position="127"/>
        <end position="218"/>
    </location>
</feature>
<dbReference type="OrthoDB" id="1929178at2759"/>
<organism evidence="3 4">
    <name type="scientific">Zingiber officinale</name>
    <name type="common">Ginger</name>
    <name type="synonym">Amomum zingiber</name>
    <dbReference type="NCBI Taxonomy" id="94328"/>
    <lineage>
        <taxon>Eukaryota</taxon>
        <taxon>Viridiplantae</taxon>
        <taxon>Streptophyta</taxon>
        <taxon>Embryophyta</taxon>
        <taxon>Tracheophyta</taxon>
        <taxon>Spermatophyta</taxon>
        <taxon>Magnoliopsida</taxon>
        <taxon>Liliopsida</taxon>
        <taxon>Zingiberales</taxon>
        <taxon>Zingiberaceae</taxon>
        <taxon>Zingiber</taxon>
    </lineage>
</organism>
<feature type="compositionally biased region" description="Polar residues" evidence="1">
    <location>
        <begin position="266"/>
        <end position="276"/>
    </location>
</feature>
<feature type="compositionally biased region" description="Low complexity" evidence="1">
    <location>
        <begin position="195"/>
        <end position="205"/>
    </location>
</feature>
<dbReference type="PANTHER" id="PTHR33177:SF24">
    <property type="entry name" value="FILAMENTOUS HEMAGGLUTININ TRANSPORTER"/>
    <property type="match status" value="1"/>
</dbReference>
<gene>
    <name evidence="3" type="ORF">ZIOFF_027494</name>
</gene>
<proteinExistence type="predicted"/>
<keyword evidence="4" id="KW-1185">Reference proteome</keyword>
<comment type="caution">
    <text evidence="3">The sequence shown here is derived from an EMBL/GenBank/DDBJ whole genome shotgun (WGS) entry which is preliminary data.</text>
</comment>
<reference evidence="3 4" key="1">
    <citation type="submission" date="2020-08" db="EMBL/GenBank/DDBJ databases">
        <title>Plant Genome Project.</title>
        <authorList>
            <person name="Zhang R.-G."/>
        </authorList>
    </citation>
    <scope>NUCLEOTIDE SEQUENCE [LARGE SCALE GENOMIC DNA]</scope>
    <source>
        <tissue evidence="3">Rhizome</tissue>
    </source>
</reference>
<dbReference type="InterPro" id="IPR055281">
    <property type="entry name" value="GIR1-2/SIED1"/>
</dbReference>
<evidence type="ECO:0000256" key="1">
    <source>
        <dbReference type="SAM" id="MobiDB-lite"/>
    </source>
</evidence>
<dbReference type="Proteomes" id="UP000734854">
    <property type="component" value="Unassembled WGS sequence"/>
</dbReference>
<sequence length="276" mass="30598">MICNSFISFIDAVNASKLVISGNQYVYLSSIKICLFCMALQIPNSFWTSLVSFQLSFCKRSSMETDIRSLAQRPGGYEEVERTRELVTRDLLGNGEQVVGTAEVDLELRVPDGWERRLDLVTGRTYLHKPEPHPAPRRHHNLDLALPPPSPSDHLPKHEAMAPPSRYQSVCTLDKVRSSLERAGRRPDGSPSPPSSSSTGVSSPVKLQEEGDRELEQPPAEAMVVAGCPACLLYVLVSEAAPRCPRCATHVPVSSEPKKRHKFDLNSPTNEQRLDD</sequence>
<feature type="region of interest" description="Disordered" evidence="1">
    <location>
        <begin position="248"/>
        <end position="276"/>
    </location>
</feature>